<reference evidence="3 4" key="1">
    <citation type="submission" date="2019-02" db="EMBL/GenBank/DDBJ databases">
        <title>Prokaryotic population dynamics and viral predation in marine succession experiment using metagenomics: the confinement effect.</title>
        <authorList>
            <person name="Haro-Moreno J.M."/>
            <person name="Rodriguez-Valera F."/>
            <person name="Lopez-Perez M."/>
        </authorList>
    </citation>
    <scope>NUCLEOTIDE SEQUENCE [LARGE SCALE GENOMIC DNA]</scope>
    <source>
        <strain evidence="3">MED-G168</strain>
    </source>
</reference>
<name>A0A520LU39_9GAMM</name>
<dbReference type="InterPro" id="IPR028098">
    <property type="entry name" value="Glyco_trans_4-like_N"/>
</dbReference>
<dbReference type="GO" id="GO:1901135">
    <property type="term" value="P:carbohydrate derivative metabolic process"/>
    <property type="evidence" value="ECO:0007669"/>
    <property type="project" value="UniProtKB-ARBA"/>
</dbReference>
<feature type="domain" description="Glycosyltransferase subfamily 4-like N-terminal" evidence="2">
    <location>
        <begin position="12"/>
        <end position="164"/>
    </location>
</feature>
<dbReference type="Proteomes" id="UP000319023">
    <property type="component" value="Unassembled WGS sequence"/>
</dbReference>
<dbReference type="SUPFAM" id="SSF53756">
    <property type="entry name" value="UDP-Glycosyltransferase/glycogen phosphorylase"/>
    <property type="match status" value="1"/>
</dbReference>
<evidence type="ECO:0000313" key="4">
    <source>
        <dbReference type="Proteomes" id="UP000319023"/>
    </source>
</evidence>
<dbReference type="GO" id="GO:0016757">
    <property type="term" value="F:glycosyltransferase activity"/>
    <property type="evidence" value="ECO:0007669"/>
    <property type="project" value="InterPro"/>
</dbReference>
<protein>
    <submittedName>
        <fullName evidence="3">Glycosyltransferase</fullName>
    </submittedName>
</protein>
<gene>
    <name evidence="3" type="ORF">EVB01_00235</name>
</gene>
<dbReference type="Pfam" id="PF00534">
    <property type="entry name" value="Glycos_transf_1"/>
    <property type="match status" value="1"/>
</dbReference>
<comment type="caution">
    <text evidence="3">The sequence shown here is derived from an EMBL/GenBank/DDBJ whole genome shotgun (WGS) entry which is preliminary data.</text>
</comment>
<evidence type="ECO:0000259" key="1">
    <source>
        <dbReference type="Pfam" id="PF00534"/>
    </source>
</evidence>
<organism evidence="3 4">
    <name type="scientific">SAR86 cluster bacterium</name>
    <dbReference type="NCBI Taxonomy" id="2030880"/>
    <lineage>
        <taxon>Bacteria</taxon>
        <taxon>Pseudomonadati</taxon>
        <taxon>Pseudomonadota</taxon>
        <taxon>Gammaproteobacteria</taxon>
        <taxon>SAR86 cluster</taxon>
    </lineage>
</organism>
<dbReference type="PANTHER" id="PTHR12526">
    <property type="entry name" value="GLYCOSYLTRANSFERASE"/>
    <property type="match status" value="1"/>
</dbReference>
<dbReference type="Gene3D" id="3.40.50.2000">
    <property type="entry name" value="Glycogen Phosphorylase B"/>
    <property type="match status" value="2"/>
</dbReference>
<dbReference type="PANTHER" id="PTHR12526:SF638">
    <property type="entry name" value="SPORE COAT PROTEIN SA"/>
    <property type="match status" value="1"/>
</dbReference>
<evidence type="ECO:0000259" key="2">
    <source>
        <dbReference type="Pfam" id="PF13439"/>
    </source>
</evidence>
<dbReference type="AlphaFoldDB" id="A0A520LU39"/>
<evidence type="ECO:0000313" key="3">
    <source>
        <dbReference type="EMBL" id="RZO12506.1"/>
    </source>
</evidence>
<dbReference type="Pfam" id="PF13439">
    <property type="entry name" value="Glyco_transf_4"/>
    <property type="match status" value="1"/>
</dbReference>
<dbReference type="InterPro" id="IPR001296">
    <property type="entry name" value="Glyco_trans_1"/>
</dbReference>
<keyword evidence="3" id="KW-0808">Transferase</keyword>
<dbReference type="EMBL" id="SHBN01000002">
    <property type="protein sequence ID" value="RZO12506.1"/>
    <property type="molecule type" value="Genomic_DNA"/>
</dbReference>
<accession>A0A520LU39</accession>
<proteinExistence type="predicted"/>
<sequence>MRIIQLLPELKVGGVERGTVDLSDHLIKLGHDSAVISAGGQLVDLLNEHGAKHYELPIAKKNIRALSQISNLKKIYSEFQPDIVHVRSRFPAWINYFALKNFQGKKPIVISTFHGLYSKPFYSKSMSYADEIIAISKTVQDYVQENYLVNKSNLHLIYRGCDLQEFNTTAPSQEWQEAWFKEFPQTKNKTILNLPGRVTSWKGIESFIDLFSYLDTSRFHGIIPGPVADNKRNYFNSLNKLIRQKHLSEHITFCGARSDIANVYKISDVVMNLSSKPEPFGRTIIEAAACGSHVMGWDRGGVKESINAINPVGLVKYGKVDRLAKQIDQVLATSPPESIPDQFTKECLVNATINIYQLALSKAS</sequence>
<feature type="domain" description="Glycosyl transferase family 1" evidence="1">
    <location>
        <begin position="177"/>
        <end position="334"/>
    </location>
</feature>